<dbReference type="EMBL" id="CP144700">
    <property type="protein sequence ID" value="WVZ21762.1"/>
    <property type="molecule type" value="Genomic_DNA"/>
</dbReference>
<gene>
    <name evidence="1" type="ORF">V8G54_000306</name>
</gene>
<accession>A0AAQ3P6N8</accession>
<organism evidence="1 2">
    <name type="scientific">Vigna mungo</name>
    <name type="common">Black gram</name>
    <name type="synonym">Phaseolus mungo</name>
    <dbReference type="NCBI Taxonomy" id="3915"/>
    <lineage>
        <taxon>Eukaryota</taxon>
        <taxon>Viridiplantae</taxon>
        <taxon>Streptophyta</taxon>
        <taxon>Embryophyta</taxon>
        <taxon>Tracheophyta</taxon>
        <taxon>Spermatophyta</taxon>
        <taxon>Magnoliopsida</taxon>
        <taxon>eudicotyledons</taxon>
        <taxon>Gunneridae</taxon>
        <taxon>Pentapetalae</taxon>
        <taxon>rosids</taxon>
        <taxon>fabids</taxon>
        <taxon>Fabales</taxon>
        <taxon>Fabaceae</taxon>
        <taxon>Papilionoideae</taxon>
        <taxon>50 kb inversion clade</taxon>
        <taxon>NPAAA clade</taxon>
        <taxon>indigoferoid/millettioid clade</taxon>
        <taxon>Phaseoleae</taxon>
        <taxon>Vigna</taxon>
    </lineage>
</organism>
<keyword evidence="2" id="KW-1185">Reference proteome</keyword>
<reference evidence="1 2" key="1">
    <citation type="journal article" date="2023" name="Life. Sci Alliance">
        <title>Evolutionary insights into 3D genome organization and epigenetic landscape of Vigna mungo.</title>
        <authorList>
            <person name="Junaid A."/>
            <person name="Singh B."/>
            <person name="Bhatia S."/>
        </authorList>
    </citation>
    <scope>NUCLEOTIDE SEQUENCE [LARGE SCALE GENOMIC DNA]</scope>
    <source>
        <strain evidence="1">Urdbean</strain>
    </source>
</reference>
<dbReference type="Proteomes" id="UP001374535">
    <property type="component" value="Chromosome 1"/>
</dbReference>
<sequence>MVTQLLPSFLLPAENRQGNKELPLFPPANVPPRETFDVALGSSVPLSNSHSHAATSQNPSSYIDLSLRLGPPNQGPVRSPAMNSCNLYAARHAARMQGMHGQTKRGFPDHALGEHHVGNMGQLALLAKRRATESHINASNYVNPSSPFSQMQQLFGKTTPVQGTCSSLFLARYICFPT</sequence>
<proteinExistence type="predicted"/>
<evidence type="ECO:0000313" key="1">
    <source>
        <dbReference type="EMBL" id="WVZ21762.1"/>
    </source>
</evidence>
<protein>
    <submittedName>
        <fullName evidence="1">Uncharacterized protein</fullName>
    </submittedName>
</protein>
<name>A0AAQ3P6N8_VIGMU</name>
<dbReference type="AlphaFoldDB" id="A0AAQ3P6N8"/>
<evidence type="ECO:0000313" key="2">
    <source>
        <dbReference type="Proteomes" id="UP001374535"/>
    </source>
</evidence>